<reference evidence="2 3" key="1">
    <citation type="submission" date="2015-02" db="EMBL/GenBank/DDBJ databases">
        <title>Improved understanding of the partial-nitritation anammox process through 23 genomes representing the majority of the microbial community.</title>
        <authorList>
            <person name="Speth D.R."/>
            <person name="In T Zandt M."/>
            <person name="Guerrero Cruz S."/>
            <person name="Jetten M.S."/>
            <person name="Dutilh B.E."/>
        </authorList>
    </citation>
    <scope>NUCLEOTIDE SEQUENCE [LARGE SCALE GENOMIC DNA]</scope>
    <source>
        <strain evidence="2">OLB20</strain>
    </source>
</reference>
<comment type="caution">
    <text evidence="2">The sequence shown here is derived from an EMBL/GenBank/DDBJ whole genome shotgun (WGS) entry which is preliminary data.</text>
</comment>
<organism evidence="2 3">
    <name type="scientific">candidate division WS6 bacterium OLB20</name>
    <dbReference type="NCBI Taxonomy" id="1617426"/>
    <lineage>
        <taxon>Bacteria</taxon>
        <taxon>Candidatus Dojkabacteria</taxon>
    </lineage>
</organism>
<feature type="region of interest" description="Disordered" evidence="1">
    <location>
        <begin position="1"/>
        <end position="22"/>
    </location>
</feature>
<accession>A0A136M040</accession>
<dbReference type="EMBL" id="JYNZ01000002">
    <property type="protein sequence ID" value="KXK27252.1"/>
    <property type="molecule type" value="Genomic_DNA"/>
</dbReference>
<dbReference type="Proteomes" id="UP000070457">
    <property type="component" value="Unassembled WGS sequence"/>
</dbReference>
<gene>
    <name evidence="2" type="ORF">TR69_WS6001000125</name>
</gene>
<protein>
    <submittedName>
        <fullName evidence="2">Uncharacterized protein</fullName>
    </submittedName>
</protein>
<evidence type="ECO:0000313" key="2">
    <source>
        <dbReference type="EMBL" id="KXK27252.1"/>
    </source>
</evidence>
<evidence type="ECO:0000256" key="1">
    <source>
        <dbReference type="SAM" id="MobiDB-lite"/>
    </source>
</evidence>
<dbReference type="AlphaFoldDB" id="A0A136M040"/>
<proteinExistence type="predicted"/>
<evidence type="ECO:0000313" key="3">
    <source>
        <dbReference type="Proteomes" id="UP000070457"/>
    </source>
</evidence>
<name>A0A136M040_9BACT</name>
<sequence>MSNKDTDQQELPDSPVTGHPGFTGTLAYLRHYEDYSSRPAVSTTRSGRDIAYYAAVAEFRRERGVTPPEISDPELSGAIGSIDDWWGTDEYVTASEIADTYMTELPHENARPDLLFELARKGFEDPLFLPVFTVRT</sequence>